<name>A0A095VRQ0_9GAMM</name>
<sequence length="289" mass="30235">MKALANFAMRGPYRALLLAVASSGSVLFCWIGAAIAALVTLRRGAGPGAWIVLWASLPALLLMQMAGDSTPLALLLGTFVLALVLRLSVSLALAVLASAAVGVVTGLLTLVLARRLLEQLATVFGQLLEQVQQSAGQGAEVVMQVPTQLQLAGMMGAANAILAVLCLALARHWQAALYNPGGFGSEFRALRLPVGVTAALALGAAGLTALGLEYRSWAASLLVPVTVVGFALVHARAKLRGAGRGWLTAFYALWLLFDAAKLLLVGFAVLDAWVDFRARWQGANKDDKP</sequence>
<dbReference type="HOGENOM" id="CLU_075529_0_0_6"/>
<keyword evidence="1" id="KW-0472">Membrane</keyword>
<comment type="caution">
    <text evidence="2">The sequence shown here is derived from an EMBL/GenBank/DDBJ whole genome shotgun (WGS) entry which is preliminary data.</text>
</comment>
<dbReference type="Proteomes" id="UP000029640">
    <property type="component" value="Unassembled WGS sequence"/>
</dbReference>
<feature type="transmembrane region" description="Helical" evidence="1">
    <location>
        <begin position="72"/>
        <end position="89"/>
    </location>
</feature>
<dbReference type="EMBL" id="AUVB01000047">
    <property type="protein sequence ID" value="KGE03773.1"/>
    <property type="molecule type" value="Genomic_DNA"/>
</dbReference>
<evidence type="ECO:0000313" key="2">
    <source>
        <dbReference type="EMBL" id="KGE03773.1"/>
    </source>
</evidence>
<dbReference type="STRING" id="1265313.HRUBRA_01621"/>
<dbReference type="AlphaFoldDB" id="A0A095VRQ0"/>
<protein>
    <recommendedName>
        <fullName evidence="4">DUF2232 domain-containing protein</fullName>
    </recommendedName>
</protein>
<dbReference type="RefSeq" id="WP_035517213.1">
    <property type="nucleotide sequence ID" value="NZ_KN234776.1"/>
</dbReference>
<evidence type="ECO:0000256" key="1">
    <source>
        <dbReference type="SAM" id="Phobius"/>
    </source>
</evidence>
<dbReference type="OrthoDB" id="5659946at2"/>
<accession>A0A095VRQ0</accession>
<evidence type="ECO:0008006" key="4">
    <source>
        <dbReference type="Google" id="ProtNLM"/>
    </source>
</evidence>
<feature type="transmembrane region" description="Helical" evidence="1">
    <location>
        <begin position="190"/>
        <end position="211"/>
    </location>
</feature>
<feature type="transmembrane region" description="Helical" evidence="1">
    <location>
        <begin position="96"/>
        <end position="117"/>
    </location>
</feature>
<gene>
    <name evidence="2" type="ORF">HRUBRA_01621</name>
</gene>
<keyword evidence="1" id="KW-1133">Transmembrane helix</keyword>
<proteinExistence type="predicted"/>
<reference evidence="2 3" key="1">
    <citation type="journal article" date="2014" name="Genome Announc.">
        <title>Genome Sequence of Gammaproteobacterial Pseudohaliea rubra Type Strain DSM 19751, Isolated from Coastal Seawater of the Mediterranean Sea.</title>
        <authorList>
            <person name="Spring S."/>
            <person name="Fiebig A."/>
            <person name="Riedel T."/>
            <person name="Goker M."/>
            <person name="Klenk H.P."/>
        </authorList>
    </citation>
    <scope>NUCLEOTIDE SEQUENCE [LARGE SCALE GENOMIC DNA]</scope>
    <source>
        <strain evidence="2 3">DSM 19751</strain>
    </source>
</reference>
<feature type="transmembrane region" description="Helical" evidence="1">
    <location>
        <begin position="151"/>
        <end position="170"/>
    </location>
</feature>
<feature type="transmembrane region" description="Helical" evidence="1">
    <location>
        <begin position="48"/>
        <end position="66"/>
    </location>
</feature>
<keyword evidence="1" id="KW-0812">Transmembrane</keyword>
<feature type="transmembrane region" description="Helical" evidence="1">
    <location>
        <begin position="15"/>
        <end position="41"/>
    </location>
</feature>
<organism evidence="2 3">
    <name type="scientific">Pseudohaliea rubra DSM 19751</name>
    <dbReference type="NCBI Taxonomy" id="1265313"/>
    <lineage>
        <taxon>Bacteria</taxon>
        <taxon>Pseudomonadati</taxon>
        <taxon>Pseudomonadota</taxon>
        <taxon>Gammaproteobacteria</taxon>
        <taxon>Cellvibrionales</taxon>
        <taxon>Halieaceae</taxon>
        <taxon>Pseudohaliea</taxon>
    </lineage>
</organism>
<feature type="transmembrane region" description="Helical" evidence="1">
    <location>
        <begin position="247"/>
        <end position="270"/>
    </location>
</feature>
<keyword evidence="3" id="KW-1185">Reference proteome</keyword>
<dbReference type="eggNOG" id="ENOG50329TX">
    <property type="taxonomic scope" value="Bacteria"/>
</dbReference>
<feature type="transmembrane region" description="Helical" evidence="1">
    <location>
        <begin position="217"/>
        <end position="235"/>
    </location>
</feature>
<evidence type="ECO:0000313" key="3">
    <source>
        <dbReference type="Proteomes" id="UP000029640"/>
    </source>
</evidence>
<dbReference type="PATRIC" id="fig|1265313.6.peg.1603"/>